<sequence length="701" mass="80983">MLARTLYNHLKSSADIPIRCPICSERMTVNHFYQRHALENHRLQSRKQCVFCKGLKSWAHGEKNRPDNVKHVVKCLKRFVIVARDESPGMEDETEEEEEEEEVTSAEVCECKKFESTPHQMLGRRKERMNEYVGFYDSVFENPDWWRCDDPVEFTEASGLGKDVYGILQRFTRGDLVWFHLMVKHDAFETFCKEMGKIRGQFALLFFWCLFDGMVSGTGRTQHRHMIVACELESAFKDIWQYKIRYDFPNSGRAKKCVKIQDAFHLARAIVYVSQRKAGCDGRIPTDLTEAGPLSHFHMNRPLHEHSIAFLCTLFPGGIQKLLLEQNRNKDVVRWESESVCLTEEHTAQYLTLHGGQKLYLKRENGEQDVNWSFQSIRDELFVLSQKQQNVMNQIKETKMAQEAVWKCKVAEGRAERDVLKMEKDVLKMEKDVLKTKETELKTERDAIKTERDVIKTERDVIKTERDGLLTENARLRRALRDLAQMISDVITRFLTIGGFVLDIERRLEGPVQPALPRREGGTIGHVSLLLLLRTRGRQNPRGGNVGRRRSRELCASPLDRVYEARLVPKSRQGLALVWTAGCESMADVGTNGDGLFVQRSLAGRRVWRARDVSHLLTRDAPARENPLWARVSRKMFETGPDHESDVPLVQTTVHRVSKIWTPNVGKECVSDKKSLTHSFPTFGVPPRANVGREHNKYYRE</sequence>
<accession>A0A8X6MDA1</accession>
<proteinExistence type="predicted"/>
<dbReference type="AlphaFoldDB" id="A0A8X6MDA1"/>
<dbReference type="OrthoDB" id="10255522at2759"/>
<name>A0A8X6MDA1_NEPPI</name>
<organism evidence="1 2">
    <name type="scientific">Nephila pilipes</name>
    <name type="common">Giant wood spider</name>
    <name type="synonym">Nephila maculata</name>
    <dbReference type="NCBI Taxonomy" id="299642"/>
    <lineage>
        <taxon>Eukaryota</taxon>
        <taxon>Metazoa</taxon>
        <taxon>Ecdysozoa</taxon>
        <taxon>Arthropoda</taxon>
        <taxon>Chelicerata</taxon>
        <taxon>Arachnida</taxon>
        <taxon>Araneae</taxon>
        <taxon>Araneomorphae</taxon>
        <taxon>Entelegynae</taxon>
        <taxon>Araneoidea</taxon>
        <taxon>Nephilidae</taxon>
        <taxon>Nephila</taxon>
    </lineage>
</organism>
<comment type="caution">
    <text evidence="1">The sequence shown here is derived from an EMBL/GenBank/DDBJ whole genome shotgun (WGS) entry which is preliminary data.</text>
</comment>
<keyword evidence="2" id="KW-1185">Reference proteome</keyword>
<reference evidence="1" key="1">
    <citation type="submission" date="2020-08" db="EMBL/GenBank/DDBJ databases">
        <title>Multicomponent nature underlies the extraordinary mechanical properties of spider dragline silk.</title>
        <authorList>
            <person name="Kono N."/>
            <person name="Nakamura H."/>
            <person name="Mori M."/>
            <person name="Yoshida Y."/>
            <person name="Ohtoshi R."/>
            <person name="Malay A.D."/>
            <person name="Moran D.A.P."/>
            <person name="Tomita M."/>
            <person name="Numata K."/>
            <person name="Arakawa K."/>
        </authorList>
    </citation>
    <scope>NUCLEOTIDE SEQUENCE</scope>
</reference>
<gene>
    <name evidence="1" type="primary">AVEN_245741_1</name>
    <name evidence="1" type="ORF">NPIL_39861</name>
</gene>
<protein>
    <submittedName>
        <fullName evidence="1">Uncharacterized protein</fullName>
    </submittedName>
</protein>
<dbReference type="Proteomes" id="UP000887013">
    <property type="component" value="Unassembled WGS sequence"/>
</dbReference>
<dbReference type="EMBL" id="BMAW01043943">
    <property type="protein sequence ID" value="GFS41896.1"/>
    <property type="molecule type" value="Genomic_DNA"/>
</dbReference>
<evidence type="ECO:0000313" key="1">
    <source>
        <dbReference type="EMBL" id="GFS41896.1"/>
    </source>
</evidence>
<evidence type="ECO:0000313" key="2">
    <source>
        <dbReference type="Proteomes" id="UP000887013"/>
    </source>
</evidence>